<accession>A0A077QJ33</accession>
<feature type="region of interest" description="Disordered" evidence="1">
    <location>
        <begin position="62"/>
        <end position="87"/>
    </location>
</feature>
<dbReference type="EMBL" id="CBTB010000170">
    <property type="protein sequence ID" value="CDH33255.1"/>
    <property type="molecule type" value="Genomic_DNA"/>
</dbReference>
<dbReference type="RefSeq" id="WP_038188412.1">
    <property type="nucleotide sequence ID" value="NZ_CAWLWA010000178.1"/>
</dbReference>
<dbReference type="AlphaFoldDB" id="A0A077QJ33"/>
<dbReference type="HOGENOM" id="CLU_190818_0_0_6"/>
<reference evidence="2" key="1">
    <citation type="submission" date="2013-07" db="EMBL/GenBank/DDBJ databases">
        <title>Sub-species coevolution in mutualistic symbiosis.</title>
        <authorList>
            <person name="Murfin K."/>
            <person name="Klassen J."/>
            <person name="Lee M."/>
            <person name="Forst S."/>
            <person name="Stock P."/>
            <person name="Goodrich-Blair H."/>
        </authorList>
    </citation>
    <scope>NUCLEOTIDE SEQUENCE [LARGE SCALE GENOMIC DNA]</scope>
    <source>
        <strain evidence="2">Intermedium</strain>
    </source>
</reference>
<sequence length="87" mass="9529">MKQVQAMVTLVLIDGATYQIALPKHIIAIQAKQALAMAQEFGGVIIKCNFANIKPMEADGLPFNIRNKNDTENKGAGEQEKWSKNTA</sequence>
<evidence type="ECO:0000313" key="3">
    <source>
        <dbReference type="Proteomes" id="UP000028480"/>
    </source>
</evidence>
<protein>
    <submittedName>
        <fullName evidence="2">Uncharacterized protein</fullName>
    </submittedName>
</protein>
<comment type="caution">
    <text evidence="2">The sequence shown here is derived from an EMBL/GenBank/DDBJ whole genome shotgun (WGS) entry which is preliminary data.</text>
</comment>
<gene>
    <name evidence="2" type="ORF">XBI1_2510020</name>
</gene>
<evidence type="ECO:0000313" key="2">
    <source>
        <dbReference type="EMBL" id="CDH33255.1"/>
    </source>
</evidence>
<proteinExistence type="predicted"/>
<evidence type="ECO:0000256" key="1">
    <source>
        <dbReference type="SAM" id="MobiDB-lite"/>
    </source>
</evidence>
<dbReference type="Proteomes" id="UP000028480">
    <property type="component" value="Unassembled WGS sequence"/>
</dbReference>
<feature type="compositionally biased region" description="Basic and acidic residues" evidence="1">
    <location>
        <begin position="67"/>
        <end position="87"/>
    </location>
</feature>
<name>A0A077QJ33_XENBV</name>
<organism evidence="2 3">
    <name type="scientific">Xenorhabdus bovienii str. Intermedium</name>
    <dbReference type="NCBI Taxonomy" id="1379677"/>
    <lineage>
        <taxon>Bacteria</taxon>
        <taxon>Pseudomonadati</taxon>
        <taxon>Pseudomonadota</taxon>
        <taxon>Gammaproteobacteria</taxon>
        <taxon>Enterobacterales</taxon>
        <taxon>Morganellaceae</taxon>
        <taxon>Xenorhabdus</taxon>
    </lineage>
</organism>